<evidence type="ECO:0000259" key="3">
    <source>
        <dbReference type="PROSITE" id="PS50887"/>
    </source>
</evidence>
<comment type="catalytic activity">
    <reaction evidence="2">
        <text>2 GTP = 3',3'-c-di-GMP + 2 diphosphate</text>
        <dbReference type="Rhea" id="RHEA:24898"/>
        <dbReference type="ChEBI" id="CHEBI:33019"/>
        <dbReference type="ChEBI" id="CHEBI:37565"/>
        <dbReference type="ChEBI" id="CHEBI:58805"/>
        <dbReference type="EC" id="2.7.7.65"/>
    </reaction>
</comment>
<dbReference type="OrthoDB" id="244535at2"/>
<gene>
    <name evidence="4" type="primary">ycdT</name>
    <name evidence="4" type="ORF">L21SP3_02064</name>
</gene>
<dbReference type="CDD" id="cd01949">
    <property type="entry name" value="GGDEF"/>
    <property type="match status" value="1"/>
</dbReference>
<keyword evidence="5" id="KW-1185">Reference proteome</keyword>
<dbReference type="InterPro" id="IPR000160">
    <property type="entry name" value="GGDEF_dom"/>
</dbReference>
<dbReference type="EMBL" id="CP019633">
    <property type="protein sequence ID" value="AQQ10236.1"/>
    <property type="molecule type" value="Genomic_DNA"/>
</dbReference>
<dbReference type="GO" id="GO:0005886">
    <property type="term" value="C:plasma membrane"/>
    <property type="evidence" value="ECO:0007669"/>
    <property type="project" value="TreeGrafter"/>
</dbReference>
<proteinExistence type="predicted"/>
<evidence type="ECO:0000256" key="2">
    <source>
        <dbReference type="ARBA" id="ARBA00034247"/>
    </source>
</evidence>
<evidence type="ECO:0000256" key="1">
    <source>
        <dbReference type="ARBA" id="ARBA00012528"/>
    </source>
</evidence>
<keyword evidence="4" id="KW-0548">Nucleotidyltransferase</keyword>
<protein>
    <recommendedName>
        <fullName evidence="1">diguanylate cyclase</fullName>
        <ecNumber evidence="1">2.7.7.65</ecNumber>
    </recommendedName>
</protein>
<dbReference type="NCBIfam" id="TIGR00254">
    <property type="entry name" value="GGDEF"/>
    <property type="match status" value="1"/>
</dbReference>
<dbReference type="Pfam" id="PF00990">
    <property type="entry name" value="GGDEF"/>
    <property type="match status" value="1"/>
</dbReference>
<organism evidence="4 5">
    <name type="scientific">Sedimentisphaera cyanobacteriorum</name>
    <dbReference type="NCBI Taxonomy" id="1940790"/>
    <lineage>
        <taxon>Bacteria</taxon>
        <taxon>Pseudomonadati</taxon>
        <taxon>Planctomycetota</taxon>
        <taxon>Phycisphaerae</taxon>
        <taxon>Sedimentisphaerales</taxon>
        <taxon>Sedimentisphaeraceae</taxon>
        <taxon>Sedimentisphaera</taxon>
    </lineage>
</organism>
<dbReference type="GO" id="GO:0052621">
    <property type="term" value="F:diguanylate cyclase activity"/>
    <property type="evidence" value="ECO:0007669"/>
    <property type="project" value="UniProtKB-EC"/>
</dbReference>
<dbReference type="PANTHER" id="PTHR45138">
    <property type="entry name" value="REGULATORY COMPONENTS OF SENSORY TRANSDUCTION SYSTEM"/>
    <property type="match status" value="1"/>
</dbReference>
<dbReference type="Gene3D" id="3.30.70.270">
    <property type="match status" value="1"/>
</dbReference>
<keyword evidence="4" id="KW-0808">Transferase</keyword>
<dbReference type="PROSITE" id="PS50887">
    <property type="entry name" value="GGDEF"/>
    <property type="match status" value="1"/>
</dbReference>
<dbReference type="Proteomes" id="UP000188273">
    <property type="component" value="Chromosome"/>
</dbReference>
<name>A0A1Q2HSJ9_9BACT</name>
<sequence length="311" mass="34984">MKTGKDILIAAPRGRCWGLPENIAENLAVSESPESLQSQTKPWAKIFFILDSAADFGFTKLAETAKNFPDASICLLGETIFEPIMQRVVDKGICSSYCTLPLTESEFSQICENGKLDSVESNSYEARIRKLSRIAYCDELTGLNRRRFFIESGNQILRLGECCEIAVSVFLFDIDNFKKYNDQYGHFAGDQIIKDTSGALRNSFRPHDLLARIGGDEFAVMIWDFEIKNESLETEDEERRHYYKHPVKSSEISKRISKNVVEVETSRGRLTLSGGMSAYPEGGRELDKLLESADSALMKAKKSGKHTILFS</sequence>
<dbReference type="STRING" id="1940790.L21SP3_02064"/>
<dbReference type="InterPro" id="IPR043128">
    <property type="entry name" value="Rev_trsase/Diguanyl_cyclase"/>
</dbReference>
<dbReference type="InterPro" id="IPR050469">
    <property type="entry name" value="Diguanylate_Cyclase"/>
</dbReference>
<dbReference type="PANTHER" id="PTHR45138:SF9">
    <property type="entry name" value="DIGUANYLATE CYCLASE DGCM-RELATED"/>
    <property type="match status" value="1"/>
</dbReference>
<feature type="domain" description="GGDEF" evidence="3">
    <location>
        <begin position="165"/>
        <end position="311"/>
    </location>
</feature>
<dbReference type="GO" id="GO:1902201">
    <property type="term" value="P:negative regulation of bacterial-type flagellum-dependent cell motility"/>
    <property type="evidence" value="ECO:0007669"/>
    <property type="project" value="TreeGrafter"/>
</dbReference>
<dbReference type="SUPFAM" id="SSF55073">
    <property type="entry name" value="Nucleotide cyclase"/>
    <property type="match status" value="1"/>
</dbReference>
<dbReference type="AlphaFoldDB" id="A0A1Q2HSJ9"/>
<dbReference type="SMART" id="SM00267">
    <property type="entry name" value="GGDEF"/>
    <property type="match status" value="1"/>
</dbReference>
<dbReference type="GO" id="GO:0043709">
    <property type="term" value="P:cell adhesion involved in single-species biofilm formation"/>
    <property type="evidence" value="ECO:0007669"/>
    <property type="project" value="TreeGrafter"/>
</dbReference>
<dbReference type="InterPro" id="IPR029787">
    <property type="entry name" value="Nucleotide_cyclase"/>
</dbReference>
<evidence type="ECO:0000313" key="5">
    <source>
        <dbReference type="Proteomes" id="UP000188273"/>
    </source>
</evidence>
<reference evidence="5" key="1">
    <citation type="submission" date="2017-02" db="EMBL/GenBank/DDBJ databases">
        <title>Comparative genomics and description of representatives of a novel lineage of planctomycetes thriving in anoxic sediments.</title>
        <authorList>
            <person name="Spring S."/>
            <person name="Bunk B."/>
            <person name="Sproer C."/>
            <person name="Klenk H.-P."/>
        </authorList>
    </citation>
    <scope>NUCLEOTIDE SEQUENCE [LARGE SCALE GENOMIC DNA]</scope>
    <source>
        <strain evidence="5">L21-RPul-D3</strain>
    </source>
</reference>
<dbReference type="EC" id="2.7.7.65" evidence="1"/>
<evidence type="ECO:0000313" key="4">
    <source>
        <dbReference type="EMBL" id="AQQ10236.1"/>
    </source>
</evidence>
<dbReference type="RefSeq" id="WP_077541258.1">
    <property type="nucleotide sequence ID" value="NZ_CP019633.1"/>
</dbReference>
<accession>A0A1Q2HSJ9</accession>
<dbReference type="KEGG" id="pbu:L21SP3_02064"/>